<dbReference type="Proteomes" id="UP000001861">
    <property type="component" value="Unassembled WGS sequence"/>
</dbReference>
<feature type="region of interest" description="Disordered" evidence="1">
    <location>
        <begin position="165"/>
        <end position="186"/>
    </location>
</feature>
<accession>A8P0D0</accession>
<organism evidence="2 3">
    <name type="scientific">Coprinopsis cinerea (strain Okayama-7 / 130 / ATCC MYA-4618 / FGSC 9003)</name>
    <name type="common">Inky cap fungus</name>
    <name type="synonym">Hormographiella aspergillata</name>
    <dbReference type="NCBI Taxonomy" id="240176"/>
    <lineage>
        <taxon>Eukaryota</taxon>
        <taxon>Fungi</taxon>
        <taxon>Dikarya</taxon>
        <taxon>Basidiomycota</taxon>
        <taxon>Agaricomycotina</taxon>
        <taxon>Agaricomycetes</taxon>
        <taxon>Agaricomycetidae</taxon>
        <taxon>Agaricales</taxon>
        <taxon>Agaricineae</taxon>
        <taxon>Psathyrellaceae</taxon>
        <taxon>Coprinopsis</taxon>
    </lineage>
</organism>
<proteinExistence type="predicted"/>
<dbReference type="KEGG" id="cci:CC1G_09843"/>
<dbReference type="RefSeq" id="XP_001837861.1">
    <property type="nucleotide sequence ID" value="XM_001837809.1"/>
</dbReference>
<reference evidence="2 3" key="1">
    <citation type="journal article" date="2010" name="Proc. Natl. Acad. Sci. U.S.A.">
        <title>Insights into evolution of multicellular fungi from the assembled chromosomes of the mushroom Coprinopsis cinerea (Coprinus cinereus).</title>
        <authorList>
            <person name="Stajich J.E."/>
            <person name="Wilke S.K."/>
            <person name="Ahren D."/>
            <person name="Au C.H."/>
            <person name="Birren B.W."/>
            <person name="Borodovsky M."/>
            <person name="Burns C."/>
            <person name="Canback B."/>
            <person name="Casselton L.A."/>
            <person name="Cheng C.K."/>
            <person name="Deng J."/>
            <person name="Dietrich F.S."/>
            <person name="Fargo D.C."/>
            <person name="Farman M.L."/>
            <person name="Gathman A.C."/>
            <person name="Goldberg J."/>
            <person name="Guigo R."/>
            <person name="Hoegger P.J."/>
            <person name="Hooker J.B."/>
            <person name="Huggins A."/>
            <person name="James T.Y."/>
            <person name="Kamada T."/>
            <person name="Kilaru S."/>
            <person name="Kodira C."/>
            <person name="Kues U."/>
            <person name="Kupfer D."/>
            <person name="Kwan H.S."/>
            <person name="Lomsadze A."/>
            <person name="Li W."/>
            <person name="Lilly W.W."/>
            <person name="Ma L.J."/>
            <person name="Mackey A.J."/>
            <person name="Manning G."/>
            <person name="Martin F."/>
            <person name="Muraguchi H."/>
            <person name="Natvig D.O."/>
            <person name="Palmerini H."/>
            <person name="Ramesh M.A."/>
            <person name="Rehmeyer C.J."/>
            <person name="Roe B.A."/>
            <person name="Shenoy N."/>
            <person name="Stanke M."/>
            <person name="Ter-Hovhannisyan V."/>
            <person name="Tunlid A."/>
            <person name="Velagapudi R."/>
            <person name="Vision T.J."/>
            <person name="Zeng Q."/>
            <person name="Zolan M.E."/>
            <person name="Pukkila P.J."/>
        </authorList>
    </citation>
    <scope>NUCLEOTIDE SEQUENCE [LARGE SCALE GENOMIC DNA]</scope>
    <source>
        <strain evidence="3">Okayama-7 / 130 / ATCC MYA-4618 / FGSC 9003</strain>
    </source>
</reference>
<keyword evidence="3" id="KW-1185">Reference proteome</keyword>
<feature type="compositionally biased region" description="Polar residues" evidence="1">
    <location>
        <begin position="58"/>
        <end position="101"/>
    </location>
</feature>
<dbReference type="GeneID" id="6014423"/>
<gene>
    <name evidence="2" type="ORF">CC1G_09843</name>
</gene>
<evidence type="ECO:0000313" key="2">
    <source>
        <dbReference type="EMBL" id="EAU83961.1"/>
    </source>
</evidence>
<evidence type="ECO:0000313" key="3">
    <source>
        <dbReference type="Proteomes" id="UP000001861"/>
    </source>
</evidence>
<protein>
    <submittedName>
        <fullName evidence="2">Uncharacterized protein</fullName>
    </submittedName>
</protein>
<dbReference type="InParanoid" id="A8P0D0"/>
<comment type="caution">
    <text evidence="2">The sequence shown here is derived from an EMBL/GenBank/DDBJ whole genome shotgun (WGS) entry which is preliminary data.</text>
</comment>
<dbReference type="EMBL" id="AACS02000006">
    <property type="protein sequence ID" value="EAU83961.1"/>
    <property type="molecule type" value="Genomic_DNA"/>
</dbReference>
<dbReference type="VEuPathDB" id="FungiDB:CC1G_09843"/>
<dbReference type="AlphaFoldDB" id="A8P0D0"/>
<sequence>MPSTGLRAKLGDSVRRKLGRRRSAVGEEAEGSDEVGNSSVGALDPEFLSNLPIGADLNGNSQGGSPYFTRSNSANDGDHQTNSVDIGSASPANSFDSIDTISDTELDGDIDPDLALMNEKHRRTRKLLKYSRWLKSRANGYHEGTSPTDGERTRGVLALERKMARQEQRLSELHDHHQERRRVAQK</sequence>
<name>A8P0D0_COPC7</name>
<feature type="region of interest" description="Disordered" evidence="1">
    <location>
        <begin position="1"/>
        <end position="107"/>
    </location>
</feature>
<evidence type="ECO:0000256" key="1">
    <source>
        <dbReference type="SAM" id="MobiDB-lite"/>
    </source>
</evidence>
<dbReference type="OrthoDB" id="10633405at2759"/>